<proteinExistence type="inferred from homology"/>
<dbReference type="GO" id="GO:0030170">
    <property type="term" value="F:pyridoxal phosphate binding"/>
    <property type="evidence" value="ECO:0007669"/>
    <property type="project" value="InterPro"/>
</dbReference>
<comment type="similarity">
    <text evidence="4">Belongs to the trans-sulfuration enzymes family.</text>
</comment>
<keyword evidence="6" id="KW-1185">Reference proteome</keyword>
<evidence type="ECO:0000256" key="3">
    <source>
        <dbReference type="PIRSR" id="PIRSR001434-2"/>
    </source>
</evidence>
<name>A0A5N5D385_9PEZI</name>
<evidence type="ECO:0000256" key="2">
    <source>
        <dbReference type="ARBA" id="ARBA00022898"/>
    </source>
</evidence>
<dbReference type="Pfam" id="PF01053">
    <property type="entry name" value="Cys_Met_Meta_PP"/>
    <property type="match status" value="1"/>
</dbReference>
<reference evidence="5 6" key="1">
    <citation type="journal article" date="2019" name="Sci. Rep.">
        <title>A multi-omics analysis of the grapevine pathogen Lasiodiplodia theobromae reveals that temperature affects the expression of virulence- and pathogenicity-related genes.</title>
        <authorList>
            <person name="Felix C."/>
            <person name="Meneses R."/>
            <person name="Goncalves M.F.M."/>
            <person name="Tilleman L."/>
            <person name="Duarte A.S."/>
            <person name="Jorrin-Novo J.V."/>
            <person name="Van de Peer Y."/>
            <person name="Deforce D."/>
            <person name="Van Nieuwerburgh F."/>
            <person name="Esteves A.C."/>
            <person name="Alves A."/>
        </authorList>
    </citation>
    <scope>NUCLEOTIDE SEQUENCE [LARGE SCALE GENOMIC DNA]</scope>
    <source>
        <strain evidence="5 6">LA-SOL3</strain>
    </source>
</reference>
<keyword evidence="2 3" id="KW-0663">Pyridoxal phosphate</keyword>
<dbReference type="OrthoDB" id="3512640at2759"/>
<dbReference type="Proteomes" id="UP000325902">
    <property type="component" value="Unassembled WGS sequence"/>
</dbReference>
<dbReference type="Gene3D" id="3.90.1150.10">
    <property type="entry name" value="Aspartate Aminotransferase, domain 1"/>
    <property type="match status" value="1"/>
</dbReference>
<dbReference type="SUPFAM" id="SSF53383">
    <property type="entry name" value="PLP-dependent transferases"/>
    <property type="match status" value="1"/>
</dbReference>
<dbReference type="Gene3D" id="3.40.640.10">
    <property type="entry name" value="Type I PLP-dependent aspartate aminotransferase-like (Major domain)"/>
    <property type="match status" value="1"/>
</dbReference>
<evidence type="ECO:0000313" key="5">
    <source>
        <dbReference type="EMBL" id="KAB2571852.1"/>
    </source>
</evidence>
<comment type="caution">
    <text evidence="5">The sequence shown here is derived from an EMBL/GenBank/DDBJ whole genome shotgun (WGS) entry which is preliminary data.</text>
</comment>
<dbReference type="GO" id="GO:0005737">
    <property type="term" value="C:cytoplasm"/>
    <property type="evidence" value="ECO:0007669"/>
    <property type="project" value="TreeGrafter"/>
</dbReference>
<dbReference type="InterPro" id="IPR000277">
    <property type="entry name" value="Cys/Met-Metab_PyrdxlP-dep_enz"/>
</dbReference>
<dbReference type="InterPro" id="IPR015422">
    <property type="entry name" value="PyrdxlP-dep_Trfase_small"/>
</dbReference>
<gene>
    <name evidence="5" type="ORF">DBV05_g9511</name>
</gene>
<dbReference type="PIRSF" id="PIRSF001434">
    <property type="entry name" value="CGS"/>
    <property type="match status" value="1"/>
</dbReference>
<dbReference type="PANTHER" id="PTHR11808">
    <property type="entry name" value="TRANS-SULFURATION ENZYME FAMILY MEMBER"/>
    <property type="match status" value="1"/>
</dbReference>
<dbReference type="InterPro" id="IPR015424">
    <property type="entry name" value="PyrdxlP-dep_Trfase"/>
</dbReference>
<organism evidence="5 6">
    <name type="scientific">Lasiodiplodia theobromae</name>
    <dbReference type="NCBI Taxonomy" id="45133"/>
    <lineage>
        <taxon>Eukaryota</taxon>
        <taxon>Fungi</taxon>
        <taxon>Dikarya</taxon>
        <taxon>Ascomycota</taxon>
        <taxon>Pezizomycotina</taxon>
        <taxon>Dothideomycetes</taxon>
        <taxon>Dothideomycetes incertae sedis</taxon>
        <taxon>Botryosphaeriales</taxon>
        <taxon>Botryosphaeriaceae</taxon>
        <taxon>Lasiodiplodia</taxon>
    </lineage>
</organism>
<dbReference type="GO" id="GO:0016846">
    <property type="term" value="F:carbon-sulfur lyase activity"/>
    <property type="evidence" value="ECO:0007669"/>
    <property type="project" value="TreeGrafter"/>
</dbReference>
<dbReference type="AlphaFoldDB" id="A0A5N5D385"/>
<evidence type="ECO:0000256" key="4">
    <source>
        <dbReference type="RuleBase" id="RU362118"/>
    </source>
</evidence>
<protein>
    <submittedName>
        <fullName evidence="5">Putative trans-sulfuration enzyme</fullName>
    </submittedName>
</protein>
<dbReference type="FunFam" id="3.90.1150.10:FF:000066">
    <property type="entry name" value="Putative cystathionine beta-lyase"/>
    <property type="match status" value="1"/>
</dbReference>
<sequence>MPSDHHHHHHPSTLAIHGDDPFATSIDIAPPLHVSTTFRYSNNPDELLSSPPTSGGQSFVYSRVAEPNTTRLEAVLSAVTKGHALTYASGLAAFHAMMVYLRPSVVAIGHGDRAGYHGCHGVLELLKKLYGLRVVDLEDEKAWDEAGLGAGDVVHIETPINPYGEALNIKAYAERAHKRGAYLTVDSTFGPPTLQDPLELGADCVMHSGTKYLGGHSDMLCGVVVVPHSRKEWFEGMWTERMFLGSVLGSLEGWLGLRSMRTLDLRVKMQSRNAEALVAWLDEMANGKSSDGASEDSAAFVTASVVHRIQHASLQKDDFEWLKVQMPNGFGPVFALWMKDEDLARKLPSKLKLFHHATSLGGVESLVEWRKISDPSIDPRVLRFSIGVENWEDLRDDLLQGFKALLGKDNTN</sequence>
<dbReference type="FunFam" id="3.40.640.10:FF:000072">
    <property type="entry name" value="Putative cystathionine beta-lyase"/>
    <property type="match status" value="1"/>
</dbReference>
<feature type="modified residue" description="N6-(pyridoxal phosphate)lysine" evidence="3">
    <location>
        <position position="211"/>
    </location>
</feature>
<comment type="cofactor">
    <cofactor evidence="1 4">
        <name>pyridoxal 5'-phosphate</name>
        <dbReference type="ChEBI" id="CHEBI:597326"/>
    </cofactor>
</comment>
<accession>A0A5N5D385</accession>
<evidence type="ECO:0000313" key="6">
    <source>
        <dbReference type="Proteomes" id="UP000325902"/>
    </source>
</evidence>
<evidence type="ECO:0000256" key="1">
    <source>
        <dbReference type="ARBA" id="ARBA00001933"/>
    </source>
</evidence>
<dbReference type="PANTHER" id="PTHR11808:SF35">
    <property type="entry name" value="CYSTATHIONINE GAMMA-SYNTHASE (AFU_ORTHOLOGUE AFUA_7G01590)"/>
    <property type="match status" value="1"/>
</dbReference>
<dbReference type="InterPro" id="IPR015421">
    <property type="entry name" value="PyrdxlP-dep_Trfase_major"/>
</dbReference>
<dbReference type="GO" id="GO:0019346">
    <property type="term" value="P:transsulfuration"/>
    <property type="evidence" value="ECO:0007669"/>
    <property type="project" value="InterPro"/>
</dbReference>
<dbReference type="EMBL" id="VCHE01000091">
    <property type="protein sequence ID" value="KAB2571852.1"/>
    <property type="molecule type" value="Genomic_DNA"/>
</dbReference>